<dbReference type="AlphaFoldDB" id="A0A1U7NWL9"/>
<evidence type="ECO:0000313" key="2">
    <source>
        <dbReference type="EMBL" id="OLV17297.1"/>
    </source>
</evidence>
<accession>A0A1U7NWL9</accession>
<feature type="chain" id="PRO_5011902128" evidence="1">
    <location>
        <begin position="22"/>
        <end position="335"/>
    </location>
</feature>
<proteinExistence type="predicted"/>
<dbReference type="EMBL" id="MSTI01000107">
    <property type="protein sequence ID" value="OLV17297.1"/>
    <property type="molecule type" value="Genomic_DNA"/>
</dbReference>
<evidence type="ECO:0000313" key="3">
    <source>
        <dbReference type="EMBL" id="OLV18642.1"/>
    </source>
</evidence>
<name>A0A1U7NWL9_9DEIO</name>
<organism evidence="2 4">
    <name type="scientific">Deinococcus marmoris</name>
    <dbReference type="NCBI Taxonomy" id="249408"/>
    <lineage>
        <taxon>Bacteria</taxon>
        <taxon>Thermotogati</taxon>
        <taxon>Deinococcota</taxon>
        <taxon>Deinococci</taxon>
        <taxon>Deinococcales</taxon>
        <taxon>Deinococcaceae</taxon>
        <taxon>Deinococcus</taxon>
    </lineage>
</organism>
<reference evidence="2 4" key="1">
    <citation type="submission" date="2017-01" db="EMBL/GenBank/DDBJ databases">
        <title>Genome Analysis of Deinococcus marmoris KOPRI26562.</title>
        <authorList>
            <person name="Kim J.H."/>
            <person name="Oh H.-M."/>
        </authorList>
    </citation>
    <scope>NUCLEOTIDE SEQUENCE [LARGE SCALE GENOMIC DNA]</scope>
    <source>
        <strain evidence="2 4">KOPRI26562</strain>
    </source>
</reference>
<feature type="signal peptide" evidence="1">
    <location>
        <begin position="1"/>
        <end position="21"/>
    </location>
</feature>
<evidence type="ECO:0000313" key="4">
    <source>
        <dbReference type="Proteomes" id="UP000186607"/>
    </source>
</evidence>
<dbReference type="RefSeq" id="WP_075831525.1">
    <property type="nucleotide sequence ID" value="NZ_MSTI01000062.1"/>
</dbReference>
<dbReference type="EMBL" id="MSTI01000062">
    <property type="protein sequence ID" value="OLV18642.1"/>
    <property type="molecule type" value="Genomic_DNA"/>
</dbReference>
<evidence type="ECO:0000256" key="1">
    <source>
        <dbReference type="SAM" id="SignalP"/>
    </source>
</evidence>
<keyword evidence="4" id="KW-1185">Reference proteome</keyword>
<comment type="caution">
    <text evidence="2">The sequence shown here is derived from an EMBL/GenBank/DDBJ whole genome shotgun (WGS) entry which is preliminary data.</text>
</comment>
<dbReference type="Proteomes" id="UP000186607">
    <property type="component" value="Unassembled WGS sequence"/>
</dbReference>
<gene>
    <name evidence="3" type="ORF">BOO71_0004966</name>
    <name evidence="2" type="ORF">BOO71_0009505</name>
</gene>
<protein>
    <submittedName>
        <fullName evidence="2">Beta-lactamase</fullName>
    </submittedName>
</protein>
<keyword evidence="1" id="KW-0732">Signal</keyword>
<dbReference type="OrthoDB" id="9775096at2"/>
<sequence>MHRSLLTLTTIALMASTPAQAQTLQTLTQAKAITRLLSAPEIKAEWFSPDFLAQVSFETVAAQLQSVSTTYGKFIRLDTIQDRPLAIYERGTLVITAASLDGQGKLTAFGTATGPASMAADPAAARGEQAKVATLLEKLFRSDPLDLSLINPSFLEQASAEDLTTLFASIRAEYGALQDVQIADGGYRLTFEKGQWDATSISLDGQGRFTGLLLRPAEPEAAVGSSDEAALQLTSLFKTDPVDVSRFSPEFLAEAKTDDIRALFASIRAQFGTLQKVDPQGAGWRLTFEKGAWDVTSFKVDVQGRISSFFLRPVPPEVSYKTLAEARAVFAALPG</sequence>